<gene>
    <name evidence="1" type="ORF">G4P54_09545</name>
</gene>
<sequence length="73" mass="8147">MIKGMVKYELLKTSDGVLRLAEDTLCGGFSLGIRTLEGADWRYISDELGQLLIKELSNNHKDDGDNENQNSNC</sequence>
<reference evidence="1 2" key="1">
    <citation type="submission" date="2020-02" db="EMBL/GenBank/DDBJ databases">
        <title>Genome sequencing, annotation and comparative genomic analysis of Bacillus tequilensis EA-CB0015, an effective biological control agent against Pseudocercospora fijiensis in banana plants.</title>
        <authorList>
            <person name="Cuellar-Gaviria T.Z."/>
            <person name="Ju K.-S."/>
            <person name="Villegas-Escobar V."/>
        </authorList>
    </citation>
    <scope>NUCLEOTIDE SEQUENCE [LARGE SCALE GENOMIC DNA]</scope>
    <source>
        <strain evidence="1 2">EA-CB0015</strain>
    </source>
</reference>
<name>A0A6H0WL57_9BACI</name>
<dbReference type="Proteomes" id="UP000501914">
    <property type="component" value="Chromosome"/>
</dbReference>
<dbReference type="AlphaFoldDB" id="A0A6H0WL57"/>
<organism evidence="1 2">
    <name type="scientific">Bacillus tequilensis</name>
    <dbReference type="NCBI Taxonomy" id="227866"/>
    <lineage>
        <taxon>Bacteria</taxon>
        <taxon>Bacillati</taxon>
        <taxon>Bacillota</taxon>
        <taxon>Bacilli</taxon>
        <taxon>Bacillales</taxon>
        <taxon>Bacillaceae</taxon>
        <taxon>Bacillus</taxon>
    </lineage>
</organism>
<accession>A0A6H0WL57</accession>
<dbReference type="EMBL" id="CP048852">
    <property type="protein sequence ID" value="QIW80033.1"/>
    <property type="molecule type" value="Genomic_DNA"/>
</dbReference>
<evidence type="ECO:0000313" key="1">
    <source>
        <dbReference type="EMBL" id="QIW80033.1"/>
    </source>
</evidence>
<proteinExistence type="predicted"/>
<dbReference type="RefSeq" id="WP_167872489.1">
    <property type="nucleotide sequence ID" value="NZ_CP048852.1"/>
</dbReference>
<evidence type="ECO:0000313" key="2">
    <source>
        <dbReference type="Proteomes" id="UP000501914"/>
    </source>
</evidence>
<dbReference type="KEGG" id="bteq:G4P54_09545"/>
<keyword evidence="2" id="KW-1185">Reference proteome</keyword>
<protein>
    <submittedName>
        <fullName evidence="1">Uncharacterized protein</fullName>
    </submittedName>
</protein>